<sequence length="357" mass="39047">MTRLLACLSLFFFLVPVTYVRGPAPPANDSQYIALEPIAIAPDGAARSRVGRLEFLGGWKIGSDNPAFGGISSMVALPDNRFLMLSDNGTLAGFTLDEDGNRAIRPFIAPLPDGPDKPNEFARRNWDAESLLYNPGTGQFWVGYEHQHSIWRYGPSLARKEAAHYPKATQQWPENGGAEAMLRLPDGRFLVFSESALYAKGGYQALMFEDDPAEPGSEAVLFGHRPPKGYNLTDAALIDDKSALLLHRRFTPLDGVSAIVSIAQLSDFQPGKVATSRPIATIKPPLKVDNMEALAVTRDGDNVIVWMASDDNFNAFQESLLFKFRLLKGKKALKKPAGERQTEKAGASPGFSTFESD</sequence>
<name>A0ABX2N6H8_9SPHN</name>
<dbReference type="PIRSF" id="PIRSF031900">
    <property type="entry name" value="UCP031900"/>
    <property type="match status" value="1"/>
</dbReference>
<accession>A0ABX2N6H8</accession>
<dbReference type="InterPro" id="IPR027372">
    <property type="entry name" value="Phytase-like_dom"/>
</dbReference>
<protein>
    <submittedName>
        <fullName evidence="4">Esterase-like activity of phytase family protein</fullName>
    </submittedName>
</protein>
<evidence type="ECO:0000313" key="5">
    <source>
        <dbReference type="Proteomes" id="UP000652427"/>
    </source>
</evidence>
<feature type="chain" id="PRO_5046168517" evidence="2">
    <location>
        <begin position="20"/>
        <end position="357"/>
    </location>
</feature>
<keyword evidence="2" id="KW-0732">Signal</keyword>
<evidence type="ECO:0000259" key="3">
    <source>
        <dbReference type="Pfam" id="PF13449"/>
    </source>
</evidence>
<feature type="region of interest" description="Disordered" evidence="1">
    <location>
        <begin position="335"/>
        <end position="357"/>
    </location>
</feature>
<comment type="caution">
    <text evidence="4">The sequence shown here is derived from an EMBL/GenBank/DDBJ whole genome shotgun (WGS) entry which is preliminary data.</text>
</comment>
<keyword evidence="5" id="KW-1185">Reference proteome</keyword>
<dbReference type="Proteomes" id="UP000652427">
    <property type="component" value="Unassembled WGS sequence"/>
</dbReference>
<dbReference type="EMBL" id="JABWMH010000005">
    <property type="protein sequence ID" value="NVD29289.1"/>
    <property type="molecule type" value="Genomic_DNA"/>
</dbReference>
<dbReference type="InterPro" id="IPR014567">
    <property type="entry name" value="UCP031900"/>
</dbReference>
<dbReference type="SUPFAM" id="SSF63829">
    <property type="entry name" value="Calcium-dependent phosphotriesterase"/>
    <property type="match status" value="1"/>
</dbReference>
<dbReference type="Pfam" id="PF13449">
    <property type="entry name" value="Phytase-like"/>
    <property type="match status" value="1"/>
</dbReference>
<reference evidence="4 5" key="1">
    <citation type="submission" date="2020-06" db="EMBL/GenBank/DDBJ databases">
        <authorList>
            <person name="Kim S.-J."/>
            <person name="Park S.-J."/>
        </authorList>
    </citation>
    <scope>NUCLEOTIDE SEQUENCE [LARGE SCALE GENOMIC DNA]</scope>
    <source>
        <strain evidence="4 5">SW-151</strain>
    </source>
</reference>
<feature type="signal peptide" evidence="2">
    <location>
        <begin position="1"/>
        <end position="19"/>
    </location>
</feature>
<gene>
    <name evidence="4" type="ORF">HUO14_15425</name>
</gene>
<evidence type="ECO:0000256" key="1">
    <source>
        <dbReference type="SAM" id="MobiDB-lite"/>
    </source>
</evidence>
<feature type="domain" description="Phytase-like" evidence="3">
    <location>
        <begin position="67"/>
        <end position="313"/>
    </location>
</feature>
<proteinExistence type="predicted"/>
<dbReference type="RefSeq" id="WP_176280733.1">
    <property type="nucleotide sequence ID" value="NZ_JABWMH010000005.1"/>
</dbReference>
<evidence type="ECO:0000256" key="2">
    <source>
        <dbReference type="SAM" id="SignalP"/>
    </source>
</evidence>
<organism evidence="4 5">
    <name type="scientific">Parasphingorhabdus flavimaris</name>
    <dbReference type="NCBI Taxonomy" id="266812"/>
    <lineage>
        <taxon>Bacteria</taxon>
        <taxon>Pseudomonadati</taxon>
        <taxon>Pseudomonadota</taxon>
        <taxon>Alphaproteobacteria</taxon>
        <taxon>Sphingomonadales</taxon>
        <taxon>Sphingomonadaceae</taxon>
        <taxon>Parasphingorhabdus</taxon>
    </lineage>
</organism>
<evidence type="ECO:0000313" key="4">
    <source>
        <dbReference type="EMBL" id="NVD29289.1"/>
    </source>
</evidence>